<keyword evidence="3" id="KW-1185">Reference proteome</keyword>
<evidence type="ECO:0000313" key="3">
    <source>
        <dbReference type="Proteomes" id="UP000595058"/>
    </source>
</evidence>
<dbReference type="GeneID" id="75212988"/>
<feature type="transmembrane region" description="Helical" evidence="1">
    <location>
        <begin position="20"/>
        <end position="40"/>
    </location>
</feature>
<protein>
    <submittedName>
        <fullName evidence="2">Phage holin, lambda family</fullName>
    </submittedName>
</protein>
<dbReference type="RefSeq" id="WP_176698477.1">
    <property type="nucleotide sequence ID" value="NZ_CP065720.1"/>
</dbReference>
<organism evidence="2 3">
    <name type="scientific">Stutzerimonas frequens</name>
    <dbReference type="NCBI Taxonomy" id="2968969"/>
    <lineage>
        <taxon>Bacteria</taxon>
        <taxon>Pseudomonadati</taxon>
        <taxon>Pseudomonadota</taxon>
        <taxon>Gammaproteobacteria</taxon>
        <taxon>Pseudomonadales</taxon>
        <taxon>Pseudomonadaceae</taxon>
        <taxon>Stutzerimonas</taxon>
    </lineage>
</organism>
<dbReference type="Pfam" id="PF05106">
    <property type="entry name" value="Phage_holin_3_1"/>
    <property type="match status" value="1"/>
</dbReference>
<evidence type="ECO:0000313" key="2">
    <source>
        <dbReference type="EMBL" id="QPT19050.1"/>
    </source>
</evidence>
<dbReference type="EMBL" id="CP065720">
    <property type="protein sequence ID" value="QPT19050.1"/>
    <property type="molecule type" value="Genomic_DNA"/>
</dbReference>
<dbReference type="InterPro" id="IPR006481">
    <property type="entry name" value="Phage_lambda_GpS_holin"/>
</dbReference>
<keyword evidence="1" id="KW-0812">Transmembrane</keyword>
<gene>
    <name evidence="2" type="ORF">I6G34_06740</name>
</gene>
<accession>A0ABX6XYI1</accession>
<evidence type="ECO:0000256" key="1">
    <source>
        <dbReference type="SAM" id="Phobius"/>
    </source>
</evidence>
<reference evidence="2 3" key="1">
    <citation type="submission" date="2020-12" db="EMBL/GenBank/DDBJ databases">
        <title>FDA dAtabase for Regulatory Grade micrObial Sequences (FDA-ARGOS): Supporting development and validation of Infectious Disease Dx tests.</title>
        <authorList>
            <person name="Sproer C."/>
            <person name="Gronow S."/>
            <person name="Severitt S."/>
            <person name="Schroder I."/>
            <person name="Tallon L."/>
            <person name="Sadzewicz L."/>
            <person name="Zhao X."/>
            <person name="Boylan J."/>
            <person name="Ott S."/>
            <person name="Bowen H."/>
            <person name="Vavikolanu K."/>
            <person name="Mehta A."/>
            <person name="Aluvathingal J."/>
            <person name="Nadendla S."/>
            <person name="Lowell S."/>
            <person name="Myers T."/>
            <person name="Yan Y."/>
            <person name="Sichtig H."/>
        </authorList>
    </citation>
    <scope>NUCLEOTIDE SEQUENCE [LARGE SCALE GENOMIC DNA]</scope>
    <source>
        <strain evidence="2 3">FDAARGOS_877</strain>
    </source>
</reference>
<dbReference type="Proteomes" id="UP000595058">
    <property type="component" value="Chromosome"/>
</dbReference>
<sequence length="106" mass="11334">MKRMHDRPEMAWLATWLQENYPILYAAGLSAAIAGSRLMLGGGSLRRIAIESVVCGLITLAASNGLALFGIPQEYAPFFGGIIGLIGAEGVRAGAKRLFERKVESV</sequence>
<proteinExistence type="predicted"/>
<dbReference type="NCBIfam" id="TIGR01594">
    <property type="entry name" value="holin_lambda"/>
    <property type="match status" value="1"/>
</dbReference>
<keyword evidence="1" id="KW-0472">Membrane</keyword>
<name>A0ABX6XYI1_9GAMM</name>
<keyword evidence="1" id="KW-1133">Transmembrane helix</keyword>
<feature type="transmembrane region" description="Helical" evidence="1">
    <location>
        <begin position="52"/>
        <end position="71"/>
    </location>
</feature>